<feature type="binding site" description="axial binding residue" evidence="6">
    <location>
        <position position="147"/>
    </location>
    <ligand>
        <name>heme c</name>
        <dbReference type="ChEBI" id="CHEBI:61717"/>
    </ligand>
    <ligandPart>
        <name>Fe</name>
        <dbReference type="ChEBI" id="CHEBI:18248"/>
    </ligandPart>
</feature>
<dbReference type="InterPro" id="IPR010980">
    <property type="entry name" value="Cyt_c/b562"/>
</dbReference>
<dbReference type="InterPro" id="IPR015984">
    <property type="entry name" value="Cyt_c_prime_subgr"/>
</dbReference>
<evidence type="ECO:0000256" key="8">
    <source>
        <dbReference type="SAM" id="SignalP"/>
    </source>
</evidence>
<dbReference type="KEGG" id="oar:OA238_c19070"/>
<evidence type="ECO:0000256" key="7">
    <source>
        <dbReference type="PIRSR" id="PIRSR000027-2"/>
    </source>
</evidence>
<reference evidence="9 10" key="1">
    <citation type="journal article" date="2013" name="PLoS ONE">
        <title>Poles Apart: Arctic and Antarctic Octadecabacter strains Share High Genome Plasticity and a New Type of Xanthorhodopsin.</title>
        <authorList>
            <person name="Vollmers J."/>
            <person name="Voget S."/>
            <person name="Dietrich S."/>
            <person name="Gollnow K."/>
            <person name="Smits M."/>
            <person name="Meyer K."/>
            <person name="Brinkhoff T."/>
            <person name="Simon M."/>
            <person name="Daniel R."/>
        </authorList>
    </citation>
    <scope>NUCLEOTIDE SEQUENCE [LARGE SCALE GENOMIC DNA]</scope>
    <source>
        <strain evidence="9 10">238</strain>
    </source>
</reference>
<evidence type="ECO:0000256" key="6">
    <source>
        <dbReference type="PIRSR" id="PIRSR000027-1"/>
    </source>
</evidence>
<dbReference type="EMBL" id="CP003742">
    <property type="protein sequence ID" value="AGI72012.1"/>
    <property type="molecule type" value="Genomic_DNA"/>
</dbReference>
<dbReference type="InterPro" id="IPR012127">
    <property type="entry name" value="Cyt_c_prime"/>
</dbReference>
<feature type="binding site" description="covalent" evidence="7">
    <location>
        <position position="143"/>
    </location>
    <ligand>
        <name>heme c</name>
        <dbReference type="ChEBI" id="CHEBI:61717"/>
    </ligand>
</feature>
<dbReference type="GO" id="GO:0009055">
    <property type="term" value="F:electron transfer activity"/>
    <property type="evidence" value="ECO:0007669"/>
    <property type="project" value="InterPro"/>
</dbReference>
<protein>
    <submittedName>
        <fullName evidence="9">Cytochrome c</fullName>
    </submittedName>
</protein>
<dbReference type="GO" id="GO:0022900">
    <property type="term" value="P:electron transport chain"/>
    <property type="evidence" value="ECO:0007669"/>
    <property type="project" value="InterPro"/>
</dbReference>
<dbReference type="AlphaFoldDB" id="M9RIL6"/>
<evidence type="ECO:0000256" key="3">
    <source>
        <dbReference type="ARBA" id="ARBA00022723"/>
    </source>
</evidence>
<dbReference type="Gene3D" id="1.20.120.10">
    <property type="entry name" value="Cytochrome c/b562"/>
    <property type="match status" value="1"/>
</dbReference>
<dbReference type="SUPFAM" id="SSF47175">
    <property type="entry name" value="Cytochromes"/>
    <property type="match status" value="1"/>
</dbReference>
<dbReference type="GO" id="GO:0042597">
    <property type="term" value="C:periplasmic space"/>
    <property type="evidence" value="ECO:0007669"/>
    <property type="project" value="InterPro"/>
</dbReference>
<evidence type="ECO:0000256" key="1">
    <source>
        <dbReference type="ARBA" id="ARBA00022448"/>
    </source>
</evidence>
<comment type="PTM">
    <text evidence="7">Binds 1 heme group per subunit.</text>
</comment>
<organism evidence="9 10">
    <name type="scientific">Octadecabacter arcticus 238</name>
    <dbReference type="NCBI Taxonomy" id="391616"/>
    <lineage>
        <taxon>Bacteria</taxon>
        <taxon>Pseudomonadati</taxon>
        <taxon>Pseudomonadota</taxon>
        <taxon>Alphaproteobacteria</taxon>
        <taxon>Rhodobacterales</taxon>
        <taxon>Roseobacteraceae</taxon>
        <taxon>Octadecabacter</taxon>
    </lineage>
</organism>
<evidence type="ECO:0000313" key="10">
    <source>
        <dbReference type="Proteomes" id="UP000004688"/>
    </source>
</evidence>
<feature type="signal peptide" evidence="8">
    <location>
        <begin position="1"/>
        <end position="21"/>
    </location>
</feature>
<feature type="binding site" description="covalent" evidence="7">
    <location>
        <position position="146"/>
    </location>
    <ligand>
        <name>heme c</name>
        <dbReference type="ChEBI" id="CHEBI:61717"/>
    </ligand>
</feature>
<accession>M9RIL6</accession>
<evidence type="ECO:0000256" key="2">
    <source>
        <dbReference type="ARBA" id="ARBA00022617"/>
    </source>
</evidence>
<dbReference type="GO" id="GO:0005506">
    <property type="term" value="F:iron ion binding"/>
    <property type="evidence" value="ECO:0007669"/>
    <property type="project" value="InterPro"/>
</dbReference>
<keyword evidence="1" id="KW-0813">Transport</keyword>
<feature type="chain" id="PRO_5004102532" evidence="8">
    <location>
        <begin position="22"/>
        <end position="155"/>
    </location>
</feature>
<keyword evidence="10" id="KW-1185">Reference proteome</keyword>
<dbReference type="Pfam" id="PF01322">
    <property type="entry name" value="Cytochrom_C_2"/>
    <property type="match status" value="1"/>
</dbReference>
<dbReference type="Proteomes" id="UP000004688">
    <property type="component" value="Chromosome"/>
</dbReference>
<dbReference type="PRINTS" id="PR00608">
    <property type="entry name" value="CYTCHROMECII"/>
</dbReference>
<gene>
    <name evidence="9" type="ORF">OA238_c19070</name>
</gene>
<dbReference type="InterPro" id="IPR002321">
    <property type="entry name" value="Cyt_c_II"/>
</dbReference>
<keyword evidence="5 6" id="KW-0408">Iron</keyword>
<dbReference type="HOGENOM" id="CLU_106713_4_0_5"/>
<dbReference type="STRING" id="391616.OA238_c19070"/>
<proteinExistence type="predicted"/>
<dbReference type="RefSeq" id="WP_015495140.1">
    <property type="nucleotide sequence ID" value="NC_020908.1"/>
</dbReference>
<dbReference type="PROSITE" id="PS51009">
    <property type="entry name" value="CYTCII"/>
    <property type="match status" value="1"/>
</dbReference>
<evidence type="ECO:0000256" key="4">
    <source>
        <dbReference type="ARBA" id="ARBA00022982"/>
    </source>
</evidence>
<evidence type="ECO:0000256" key="5">
    <source>
        <dbReference type="ARBA" id="ARBA00023004"/>
    </source>
</evidence>
<keyword evidence="4" id="KW-0249">Electron transport</keyword>
<dbReference type="eggNOG" id="COG3909">
    <property type="taxonomic scope" value="Bacteria"/>
</dbReference>
<keyword evidence="8" id="KW-0732">Signal</keyword>
<keyword evidence="3 6" id="KW-0479">Metal-binding</keyword>
<sequence>MKSVTLLAGATVLAFGTMALADGHADVDPAVKARQSHMQLYAHNIAILGGMAQESVEYDATLAQIAADNLVALASINETTYWPEGTGNDMIEGVKALPAIWENMDDFMVKQDGMVTASAAMAGVAGTDLASVQGAIRDLGGACSACHREYRQRDD</sequence>
<name>M9RIL6_9RHOB</name>
<dbReference type="GO" id="GO:0020037">
    <property type="term" value="F:heme binding"/>
    <property type="evidence" value="ECO:0007669"/>
    <property type="project" value="InterPro"/>
</dbReference>
<evidence type="ECO:0000313" key="9">
    <source>
        <dbReference type="EMBL" id="AGI72012.1"/>
    </source>
</evidence>
<keyword evidence="2 7" id="KW-0349">Heme</keyword>
<dbReference type="PIRSF" id="PIRSF000027">
    <property type="entry name" value="Cytc_c_prime"/>
    <property type="match status" value="1"/>
</dbReference>